<name>A0A9D4DHK2_DREPO</name>
<dbReference type="SMART" id="SM00445">
    <property type="entry name" value="LINK"/>
    <property type="match status" value="1"/>
</dbReference>
<dbReference type="GO" id="GO:0007155">
    <property type="term" value="P:cell adhesion"/>
    <property type="evidence" value="ECO:0007669"/>
    <property type="project" value="InterPro"/>
</dbReference>
<accession>A0A9D4DHK2</accession>
<dbReference type="InterPro" id="IPR000538">
    <property type="entry name" value="Link_dom"/>
</dbReference>
<evidence type="ECO:0000256" key="1">
    <source>
        <dbReference type="ARBA" id="ARBA00023157"/>
    </source>
</evidence>
<proteinExistence type="predicted"/>
<dbReference type="InterPro" id="IPR016186">
    <property type="entry name" value="C-type_lectin-like/link_sf"/>
</dbReference>
<reference evidence="3" key="1">
    <citation type="journal article" date="2019" name="bioRxiv">
        <title>The Genome of the Zebra Mussel, Dreissena polymorpha: A Resource for Invasive Species Research.</title>
        <authorList>
            <person name="McCartney M.A."/>
            <person name="Auch B."/>
            <person name="Kono T."/>
            <person name="Mallez S."/>
            <person name="Zhang Y."/>
            <person name="Obille A."/>
            <person name="Becker A."/>
            <person name="Abrahante J.E."/>
            <person name="Garbe J."/>
            <person name="Badalamenti J.P."/>
            <person name="Herman A."/>
            <person name="Mangelson H."/>
            <person name="Liachko I."/>
            <person name="Sullivan S."/>
            <person name="Sone E.D."/>
            <person name="Koren S."/>
            <person name="Silverstein K.A.T."/>
            <person name="Beckman K.B."/>
            <person name="Gohl D.M."/>
        </authorList>
    </citation>
    <scope>NUCLEOTIDE SEQUENCE</scope>
    <source>
        <strain evidence="3">Duluth1</strain>
        <tissue evidence="3">Whole animal</tissue>
    </source>
</reference>
<gene>
    <name evidence="3" type="ORF">DPMN_184275</name>
</gene>
<protein>
    <recommendedName>
        <fullName evidence="2">Link domain-containing protein</fullName>
    </recommendedName>
</protein>
<dbReference type="SUPFAM" id="SSF56436">
    <property type="entry name" value="C-type lectin-like"/>
    <property type="match status" value="1"/>
</dbReference>
<dbReference type="AlphaFoldDB" id="A0A9D4DHK2"/>
<keyword evidence="1" id="KW-1015">Disulfide bond</keyword>
<dbReference type="Proteomes" id="UP000828390">
    <property type="component" value="Unassembled WGS sequence"/>
</dbReference>
<keyword evidence="4" id="KW-1185">Reference proteome</keyword>
<evidence type="ECO:0000313" key="4">
    <source>
        <dbReference type="Proteomes" id="UP000828390"/>
    </source>
</evidence>
<organism evidence="3 4">
    <name type="scientific">Dreissena polymorpha</name>
    <name type="common">Zebra mussel</name>
    <name type="synonym">Mytilus polymorpha</name>
    <dbReference type="NCBI Taxonomy" id="45954"/>
    <lineage>
        <taxon>Eukaryota</taxon>
        <taxon>Metazoa</taxon>
        <taxon>Spiralia</taxon>
        <taxon>Lophotrochozoa</taxon>
        <taxon>Mollusca</taxon>
        <taxon>Bivalvia</taxon>
        <taxon>Autobranchia</taxon>
        <taxon>Heteroconchia</taxon>
        <taxon>Euheterodonta</taxon>
        <taxon>Imparidentia</taxon>
        <taxon>Neoheterodontei</taxon>
        <taxon>Myida</taxon>
        <taxon>Dreissenoidea</taxon>
        <taxon>Dreissenidae</taxon>
        <taxon>Dreissena</taxon>
    </lineage>
</organism>
<evidence type="ECO:0000259" key="2">
    <source>
        <dbReference type="PROSITE" id="PS50963"/>
    </source>
</evidence>
<dbReference type="PROSITE" id="PS50963">
    <property type="entry name" value="LINK_2"/>
    <property type="match status" value="1"/>
</dbReference>
<dbReference type="EMBL" id="JAIWYP010000010">
    <property type="protein sequence ID" value="KAH3749762.1"/>
    <property type="molecule type" value="Genomic_DNA"/>
</dbReference>
<dbReference type="Pfam" id="PF00193">
    <property type="entry name" value="Xlink"/>
    <property type="match status" value="1"/>
</dbReference>
<reference evidence="3" key="2">
    <citation type="submission" date="2020-11" db="EMBL/GenBank/DDBJ databases">
        <authorList>
            <person name="McCartney M.A."/>
            <person name="Auch B."/>
            <person name="Kono T."/>
            <person name="Mallez S."/>
            <person name="Becker A."/>
            <person name="Gohl D.M."/>
            <person name="Silverstein K.A.T."/>
            <person name="Koren S."/>
            <person name="Bechman K.B."/>
            <person name="Herman A."/>
            <person name="Abrahante J.E."/>
            <person name="Garbe J."/>
        </authorList>
    </citation>
    <scope>NUCLEOTIDE SEQUENCE</scope>
    <source>
        <strain evidence="3">Duluth1</strain>
        <tissue evidence="3">Whole animal</tissue>
    </source>
</reference>
<evidence type="ECO:0000313" key="3">
    <source>
        <dbReference type="EMBL" id="KAH3749762.1"/>
    </source>
</evidence>
<feature type="domain" description="Link" evidence="2">
    <location>
        <begin position="2"/>
        <end position="103"/>
    </location>
</feature>
<dbReference type="Gene3D" id="3.10.100.10">
    <property type="entry name" value="Mannose-Binding Protein A, subunit A"/>
    <property type="match status" value="1"/>
</dbReference>
<sequence length="132" mass="14715">MRVYPVRRAGDNGISFEDAPAVCSNLGGYLANTSDLQTAQRLGLHLCRCGILRNNSTRYSALYNGTNCSDYAGLPPPTIVTCKLPTTNTYLTRLTLVVDSCLLQLNLHTEIRLFTLRISKTQRADEIQHNQR</sequence>
<dbReference type="GO" id="GO:0005540">
    <property type="term" value="F:hyaluronic acid binding"/>
    <property type="evidence" value="ECO:0007669"/>
    <property type="project" value="InterPro"/>
</dbReference>
<comment type="caution">
    <text evidence="3">The sequence shown here is derived from an EMBL/GenBank/DDBJ whole genome shotgun (WGS) entry which is preliminary data.</text>
</comment>
<dbReference type="InterPro" id="IPR016187">
    <property type="entry name" value="CTDL_fold"/>
</dbReference>